<dbReference type="InterPro" id="IPR050557">
    <property type="entry name" value="RTX_toxin/Mannuronan_C5-epim"/>
</dbReference>
<dbReference type="GO" id="GO:0005509">
    <property type="term" value="F:calcium ion binding"/>
    <property type="evidence" value="ECO:0007669"/>
    <property type="project" value="InterPro"/>
</dbReference>
<dbReference type="PRINTS" id="PR00313">
    <property type="entry name" value="CABNDNGRPT"/>
</dbReference>
<dbReference type="GO" id="GO:0005576">
    <property type="term" value="C:extracellular region"/>
    <property type="evidence" value="ECO:0007669"/>
    <property type="project" value="UniProtKB-SubCell"/>
</dbReference>
<evidence type="ECO:0000256" key="2">
    <source>
        <dbReference type="ARBA" id="ARBA00022525"/>
    </source>
</evidence>
<dbReference type="InterPro" id="IPR018511">
    <property type="entry name" value="Hemolysin-typ_Ca-bd_CS"/>
</dbReference>
<dbReference type="PANTHER" id="PTHR38340:SF1">
    <property type="entry name" value="S-LAYER PROTEIN"/>
    <property type="match status" value="1"/>
</dbReference>
<dbReference type="PROSITE" id="PS00330">
    <property type="entry name" value="HEMOLYSIN_CALCIUM"/>
    <property type="match status" value="2"/>
</dbReference>
<comment type="subcellular location">
    <subcellularLocation>
        <location evidence="1">Secreted</location>
    </subcellularLocation>
</comment>
<dbReference type="InterPro" id="IPR001343">
    <property type="entry name" value="Hemolysn_Ca-bd"/>
</dbReference>
<protein>
    <recommendedName>
        <fullName evidence="4">Calcium-binding protein</fullName>
    </recommendedName>
</protein>
<dbReference type="AlphaFoldDB" id="A0AA96WQ43"/>
<dbReference type="SUPFAM" id="SSF51120">
    <property type="entry name" value="beta-Roll"/>
    <property type="match status" value="1"/>
</dbReference>
<evidence type="ECO:0000313" key="3">
    <source>
        <dbReference type="EMBL" id="WNZ26726.1"/>
    </source>
</evidence>
<evidence type="ECO:0000256" key="1">
    <source>
        <dbReference type="ARBA" id="ARBA00004613"/>
    </source>
</evidence>
<name>A0AA96WQ43_9CYAN</name>
<dbReference type="InterPro" id="IPR011049">
    <property type="entry name" value="Serralysin-like_metalloprot_C"/>
</dbReference>
<proteinExistence type="predicted"/>
<evidence type="ECO:0008006" key="4">
    <source>
        <dbReference type="Google" id="ProtNLM"/>
    </source>
</evidence>
<gene>
    <name evidence="3" type="ORF">HJG54_21195</name>
</gene>
<dbReference type="Gene3D" id="2.150.10.10">
    <property type="entry name" value="Serralysin-like metalloprotease, C-terminal"/>
    <property type="match status" value="2"/>
</dbReference>
<dbReference type="EMBL" id="CP053586">
    <property type="protein sequence ID" value="WNZ26726.1"/>
    <property type="molecule type" value="Genomic_DNA"/>
</dbReference>
<organism evidence="3">
    <name type="scientific">Leptolyngbya sp. NK1-12</name>
    <dbReference type="NCBI Taxonomy" id="2547451"/>
    <lineage>
        <taxon>Bacteria</taxon>
        <taxon>Bacillati</taxon>
        <taxon>Cyanobacteriota</taxon>
        <taxon>Cyanophyceae</taxon>
        <taxon>Leptolyngbyales</taxon>
        <taxon>Leptolyngbyaceae</taxon>
        <taxon>Leptolyngbya group</taxon>
        <taxon>Leptolyngbya</taxon>
    </lineage>
</organism>
<dbReference type="PANTHER" id="PTHR38340">
    <property type="entry name" value="S-LAYER PROTEIN"/>
    <property type="match status" value="1"/>
</dbReference>
<reference evidence="3" key="1">
    <citation type="submission" date="2020-05" db="EMBL/GenBank/DDBJ databases">
        <authorList>
            <person name="Zhu T."/>
            <person name="Keshari N."/>
            <person name="Lu X."/>
        </authorList>
    </citation>
    <scope>NUCLEOTIDE SEQUENCE</scope>
    <source>
        <strain evidence="3">NK1-12</strain>
    </source>
</reference>
<keyword evidence="2" id="KW-0964">Secreted</keyword>
<dbReference type="Pfam" id="PF00353">
    <property type="entry name" value="HemolysinCabind"/>
    <property type="match status" value="2"/>
</dbReference>
<sequence length="809" mass="83589">MLESTLERPAWGIKIPNPIKVIKDVGSKAVDTAKSVGNTVVNGAQAVGSAVVDGAQTVGNTVVDGAQAVGGAVVDTVQTAGNTVVDTAQSVGNTVVDTVQATGGAVVDAAQAVGNTVVDVTQTAVNTAIDGTQTVIGAVGGDVINQAIDSVQGAVNGAVDGVQAAGNTVVDTAQQVGNTVIDAAQTVGNTAVNGVQQAGNTVVDTAQVAGNAVVDTVQAVDNTIVDAVQAAGNAAVDAAQTVGNAIDAAVGWVSDKTQDAASWTSDQIGDAANWTADQLGDATDWVFDQAGNVVNWGFDKIGDGAKWVLEQVGLDAAGKFVDDAFDKAGAVGNTVFDKAGHIADAAIDEAGIISNTVIDTIGNGPDAVIAKVGDKLLGALQRGESWLTDLPDRFKRLGQDYWDMVQSIGQGRLGDAAKAWARTQLDWVEIAGIPELAETAADLLKLNTRSLTSEEKAIAKSVFGDSINLDLVRIDEQARSVHAAKEVDNGETNRPFTTFHTINTWGPIDKSTLIHELTHVWQYEQDGAIYIPQALQGQHSDTGYSYTIQALENHRAANQGLTVDFNREQQAQIIEDYYAKRESGNLQQESELASYTFFVREVSSLYQSASESRVLESGDTHLVLLGNAAIDGTGNDRGNEITGNDASNHLAGLAGNDRLLGRAGTDELNGGEGEDRLFGGSEDDILLGGAGDDLLVGGAGNDTLTGGTGKDQFGFLTSGEGIDSIQDFSVADDVIRISPGFDSNLTPGVIAANQFQIGSTASSSDQRFIYDAGTGALFYDSDGTGSAAQVQFAQLSPGLALNHSNIVVG</sequence>
<accession>A0AA96WQ43</accession>